<gene>
    <name evidence="4" type="ORF">CLV84_0536</name>
</gene>
<feature type="compositionally biased region" description="Basic and acidic residues" evidence="2">
    <location>
        <begin position="111"/>
        <end position="129"/>
    </location>
</feature>
<comment type="caution">
    <text evidence="4">The sequence shown here is derived from an EMBL/GenBank/DDBJ whole genome shotgun (WGS) entry which is preliminary data.</text>
</comment>
<dbReference type="RefSeq" id="WP_104418186.1">
    <property type="nucleotide sequence ID" value="NZ_PTJC01000005.1"/>
</dbReference>
<evidence type="ECO:0000256" key="1">
    <source>
        <dbReference type="SAM" id="Coils"/>
    </source>
</evidence>
<evidence type="ECO:0008006" key="6">
    <source>
        <dbReference type="Google" id="ProtNLM"/>
    </source>
</evidence>
<evidence type="ECO:0000313" key="5">
    <source>
        <dbReference type="Proteomes" id="UP000237662"/>
    </source>
</evidence>
<feature type="signal peptide" evidence="3">
    <location>
        <begin position="1"/>
        <end position="21"/>
    </location>
</feature>
<evidence type="ECO:0000256" key="2">
    <source>
        <dbReference type="SAM" id="MobiDB-lite"/>
    </source>
</evidence>
<protein>
    <recommendedName>
        <fullName evidence="6">Spy/CpxP family protein refolding chaperone</fullName>
    </recommendedName>
</protein>
<feature type="coiled-coil region" evidence="1">
    <location>
        <begin position="59"/>
        <end position="90"/>
    </location>
</feature>
<dbReference type="Gene3D" id="1.20.120.1490">
    <property type="match status" value="1"/>
</dbReference>
<evidence type="ECO:0000313" key="4">
    <source>
        <dbReference type="EMBL" id="PPK87591.1"/>
    </source>
</evidence>
<name>A0A2S6I7X0_9BACT</name>
<reference evidence="4 5" key="1">
    <citation type="submission" date="2018-02" db="EMBL/GenBank/DDBJ databases">
        <title>Genomic Encyclopedia of Archaeal and Bacterial Type Strains, Phase II (KMG-II): from individual species to whole genera.</title>
        <authorList>
            <person name="Goeker M."/>
        </authorList>
    </citation>
    <scope>NUCLEOTIDE SEQUENCE [LARGE SCALE GENOMIC DNA]</scope>
    <source>
        <strain evidence="4 5">DSM 29526</strain>
    </source>
</reference>
<accession>A0A2S6I7X0</accession>
<proteinExistence type="predicted"/>
<feature type="region of interest" description="Disordered" evidence="2">
    <location>
        <begin position="110"/>
        <end position="136"/>
    </location>
</feature>
<dbReference type="OrthoDB" id="1494617at2"/>
<feature type="chain" id="PRO_5015642082" description="Spy/CpxP family protein refolding chaperone" evidence="3">
    <location>
        <begin position="22"/>
        <end position="136"/>
    </location>
</feature>
<sequence length="136" mass="15603">MKTTKAILFSLLFVLATGVLSAQRGEDRDPAERIEKQTERLATVLELTPEQTERVRAINESFAAEVKTAREELRSEREAMRASLKTANDQRLTEMKAVLTDEQFAKLEALQAERKERMQERRGERDGRGQGRRGRN</sequence>
<dbReference type="AlphaFoldDB" id="A0A2S6I7X0"/>
<keyword evidence="3" id="KW-0732">Signal</keyword>
<organism evidence="4 5">
    <name type="scientific">Neolewinella xylanilytica</name>
    <dbReference type="NCBI Taxonomy" id="1514080"/>
    <lineage>
        <taxon>Bacteria</taxon>
        <taxon>Pseudomonadati</taxon>
        <taxon>Bacteroidota</taxon>
        <taxon>Saprospiria</taxon>
        <taxon>Saprospirales</taxon>
        <taxon>Lewinellaceae</taxon>
        <taxon>Neolewinella</taxon>
    </lineage>
</organism>
<evidence type="ECO:0000256" key="3">
    <source>
        <dbReference type="SAM" id="SignalP"/>
    </source>
</evidence>
<dbReference type="Proteomes" id="UP000237662">
    <property type="component" value="Unassembled WGS sequence"/>
</dbReference>
<keyword evidence="5" id="KW-1185">Reference proteome</keyword>
<dbReference type="EMBL" id="PTJC01000005">
    <property type="protein sequence ID" value="PPK87591.1"/>
    <property type="molecule type" value="Genomic_DNA"/>
</dbReference>
<keyword evidence="1" id="KW-0175">Coiled coil</keyword>